<feature type="coiled-coil region" evidence="4">
    <location>
        <begin position="403"/>
        <end position="472"/>
    </location>
</feature>
<feature type="compositionally biased region" description="Polar residues" evidence="5">
    <location>
        <begin position="1130"/>
        <end position="1140"/>
    </location>
</feature>
<feature type="coiled-coil region" evidence="4">
    <location>
        <begin position="196"/>
        <end position="251"/>
    </location>
</feature>
<dbReference type="InterPro" id="IPR031794">
    <property type="entry name" value="HMMR_C"/>
</dbReference>
<evidence type="ECO:0000313" key="7">
    <source>
        <dbReference type="EMBL" id="KAF6214533.1"/>
    </source>
</evidence>
<feature type="coiled-coil region" evidence="4">
    <location>
        <begin position="520"/>
        <end position="1039"/>
    </location>
</feature>
<keyword evidence="2" id="KW-0963">Cytoplasm</keyword>
<organism evidence="7 8">
    <name type="scientific">Apolygus lucorum</name>
    <name type="common">Small green plant bug</name>
    <name type="synonym">Lygocoris lucorum</name>
    <dbReference type="NCBI Taxonomy" id="248454"/>
    <lineage>
        <taxon>Eukaryota</taxon>
        <taxon>Metazoa</taxon>
        <taxon>Ecdysozoa</taxon>
        <taxon>Arthropoda</taxon>
        <taxon>Hexapoda</taxon>
        <taxon>Insecta</taxon>
        <taxon>Pterygota</taxon>
        <taxon>Neoptera</taxon>
        <taxon>Paraneoptera</taxon>
        <taxon>Hemiptera</taxon>
        <taxon>Heteroptera</taxon>
        <taxon>Panheteroptera</taxon>
        <taxon>Cimicomorpha</taxon>
        <taxon>Miridae</taxon>
        <taxon>Mirini</taxon>
        <taxon>Apolygus</taxon>
    </lineage>
</organism>
<feature type="compositionally biased region" description="Basic and acidic residues" evidence="5">
    <location>
        <begin position="1096"/>
        <end position="1105"/>
    </location>
</feature>
<evidence type="ECO:0000256" key="2">
    <source>
        <dbReference type="ARBA" id="ARBA00022490"/>
    </source>
</evidence>
<feature type="region of interest" description="Disordered" evidence="5">
    <location>
        <begin position="84"/>
        <end position="109"/>
    </location>
</feature>
<proteinExistence type="predicted"/>
<dbReference type="InterPro" id="IPR026203">
    <property type="entry name" value="IHABP"/>
</dbReference>
<sequence>MSFPKARILRFNEVSNCAPPPGKYDPKYDTKVKGAVIEKSKRFVEGKLEPAPSVTSQDSASSCSHGYNPVVTFRTPQLPRKKVISTPRSAIERPTARTPKQPTPECKSKKRLEYETEQNLIEQINELTRVHTSQLLDKDQELAALQQELATLRASLSKAENNHINDYNMLKQRYEMEIQSMKGTLDEVITSAEVKKAESEKLILDLSNQVKILEENIKNCNSINSDLEYQLAEAKIDMIEMKNEFAHVEEKWQASKAFIDSMICQKETEMKQFNTAYEEQLKQVAYTAEENLNDLVTKMKKKLTILERELDIERVETYRDFIGKIDNIADEVRDKVELFESGSSILQFTIRSMAEDFDKKISDLVDSIGKVAEMGEAKSKENLDLTEELAVCRASCLEKKINNFDLQNKVEELRTRLTQLTNQCRKFEIVQNEANKTIHVLSQRLFESESEVERLNDTTEELCLRKDALEEKVMSVVNENSLLKMKINELQHSLIRDVKEVETLLISKVESYRRIALEETQKFKVELDEKQRDVQMLMEQVEFYRAKSSESLEIINVCQSRIDNYKLEVKELTKNFEASQDLKVQLNSELEAKDNLVLKLNAECEHLKMELGEARQKSSCLASENEELTENIKEMTEMIVEKDLKLEAISQEFGECKSIKDNLTARIVSLMNDLLNKEAQCENLTQDIEVKNLTMVQVSEEYEKVKRLYDEECRRAEELDRDNMKYIGELVSDLVLEKQKYSDLDVKQAELTEKLMKLEQSTNEMTDEILRVTNDKSTLEFRILELEKNLKTCEEEKTNMVKEKDDLVEIVKRQWDERELLTNQIESQQEEIAELKQMKDDRFEEEKAIYQAELQNEIFALQQNLEDTQKHAIDLQNRNDELIFKLNSAEADFTASEVEKDRQERNLKELIEKLSSLETKYAAMEKRKSEYKIYATELEAEKSNLKKLLDEMTEEYERTLEDKKEVSMQLTSQTARLADLECRNNEAETKCSQLEARLEEELAKIRSLENMIEPFRDQLSQFERERAEILAKSQKTEKELEAVTVEYAKALGHRNHLQKIRQIETLVQSREALKKENQKLLAENAKLRASLLNPKAKKDTKDKENVGTAPNSSKSKGLTSDNHEPVNRGSPLQTRNAPAP</sequence>
<dbReference type="Pfam" id="PF15908">
    <property type="entry name" value="HMMR_C"/>
    <property type="match status" value="1"/>
</dbReference>
<gene>
    <name evidence="7" type="ORF">GE061_009276</name>
</gene>
<keyword evidence="8" id="KW-1185">Reference proteome</keyword>
<dbReference type="EMBL" id="WIXP02000002">
    <property type="protein sequence ID" value="KAF6214533.1"/>
    <property type="molecule type" value="Genomic_DNA"/>
</dbReference>
<evidence type="ECO:0000313" key="8">
    <source>
        <dbReference type="Proteomes" id="UP000466442"/>
    </source>
</evidence>
<dbReference type="Gene3D" id="1.10.287.1490">
    <property type="match status" value="1"/>
</dbReference>
<feature type="domain" description="Hyaluronan-mediated motility receptor C-terminal" evidence="6">
    <location>
        <begin position="989"/>
        <end position="1132"/>
    </location>
</feature>
<dbReference type="Proteomes" id="UP000466442">
    <property type="component" value="Unassembled WGS sequence"/>
</dbReference>
<comment type="caution">
    <text evidence="7">The sequence shown here is derived from an EMBL/GenBank/DDBJ whole genome shotgun (WGS) entry which is preliminary data.</text>
</comment>
<feature type="coiled-coil region" evidence="4">
    <location>
        <begin position="135"/>
        <end position="162"/>
    </location>
</feature>
<dbReference type="PANTHER" id="PTHR18956">
    <property type="entry name" value="HYALURONAN MEDIATED MOTILITY RECEPTOR"/>
    <property type="match status" value="1"/>
</dbReference>
<evidence type="ECO:0000259" key="6">
    <source>
        <dbReference type="Pfam" id="PF15908"/>
    </source>
</evidence>
<evidence type="ECO:0000256" key="4">
    <source>
        <dbReference type="SAM" id="Coils"/>
    </source>
</evidence>
<accession>A0A8S9Y032</accession>
<evidence type="ECO:0000256" key="1">
    <source>
        <dbReference type="ARBA" id="ARBA00004186"/>
    </source>
</evidence>
<feature type="coiled-coil region" evidence="4">
    <location>
        <begin position="289"/>
        <end position="316"/>
    </location>
</feature>
<keyword evidence="3" id="KW-0206">Cytoskeleton</keyword>
<keyword evidence="4" id="KW-0175">Coiled coil</keyword>
<evidence type="ECO:0000256" key="3">
    <source>
        <dbReference type="ARBA" id="ARBA00023212"/>
    </source>
</evidence>
<dbReference type="AlphaFoldDB" id="A0A8S9Y032"/>
<evidence type="ECO:0000256" key="5">
    <source>
        <dbReference type="SAM" id="MobiDB-lite"/>
    </source>
</evidence>
<comment type="subcellular location">
    <subcellularLocation>
        <location evidence="1">Cytoplasm</location>
        <location evidence="1">Cytoskeleton</location>
        <location evidence="1">Spindle</location>
    </subcellularLocation>
</comment>
<reference evidence="7" key="1">
    <citation type="journal article" date="2021" name="Mol. Ecol. Resour.">
        <title>Apolygus lucorum genome provides insights into omnivorousness and mesophyll feeding.</title>
        <authorList>
            <person name="Liu Y."/>
            <person name="Liu H."/>
            <person name="Wang H."/>
            <person name="Huang T."/>
            <person name="Liu B."/>
            <person name="Yang B."/>
            <person name="Yin L."/>
            <person name="Li B."/>
            <person name="Zhang Y."/>
            <person name="Zhang S."/>
            <person name="Jiang F."/>
            <person name="Zhang X."/>
            <person name="Ren Y."/>
            <person name="Wang B."/>
            <person name="Wang S."/>
            <person name="Lu Y."/>
            <person name="Wu K."/>
            <person name="Fan W."/>
            <person name="Wang G."/>
        </authorList>
    </citation>
    <scope>NUCLEOTIDE SEQUENCE</scope>
    <source>
        <strain evidence="7">12Hb</strain>
    </source>
</reference>
<feature type="region of interest" description="Disordered" evidence="5">
    <location>
        <begin position="1088"/>
        <end position="1140"/>
    </location>
</feature>
<protein>
    <recommendedName>
        <fullName evidence="6">Hyaluronan-mediated motility receptor C-terminal domain-containing protein</fullName>
    </recommendedName>
</protein>
<dbReference type="PANTHER" id="PTHR18956:SF6">
    <property type="entry name" value="HYALURONAN MEDIATED MOTILITY RECEPTOR"/>
    <property type="match status" value="1"/>
</dbReference>
<feature type="compositionally biased region" description="Polar residues" evidence="5">
    <location>
        <begin position="1108"/>
        <end position="1120"/>
    </location>
</feature>
<dbReference type="GO" id="GO:0005540">
    <property type="term" value="F:hyaluronic acid binding"/>
    <property type="evidence" value="ECO:0007669"/>
    <property type="project" value="InterPro"/>
</dbReference>
<dbReference type="OrthoDB" id="419631at2759"/>
<dbReference type="GO" id="GO:0016020">
    <property type="term" value="C:membrane"/>
    <property type="evidence" value="ECO:0007669"/>
    <property type="project" value="TreeGrafter"/>
</dbReference>
<dbReference type="GO" id="GO:0005819">
    <property type="term" value="C:spindle"/>
    <property type="evidence" value="ECO:0007669"/>
    <property type="project" value="UniProtKB-SubCell"/>
</dbReference>
<name>A0A8S9Y032_APOLU</name>